<feature type="transmembrane region" description="Helical" evidence="1">
    <location>
        <begin position="78"/>
        <end position="95"/>
    </location>
</feature>
<evidence type="ECO:0000256" key="1">
    <source>
        <dbReference type="SAM" id="Phobius"/>
    </source>
</evidence>
<dbReference type="EMBL" id="BMAT01010936">
    <property type="protein sequence ID" value="GFR63572.1"/>
    <property type="molecule type" value="Genomic_DNA"/>
</dbReference>
<evidence type="ECO:0000313" key="3">
    <source>
        <dbReference type="Proteomes" id="UP000762676"/>
    </source>
</evidence>
<dbReference type="Proteomes" id="UP000762676">
    <property type="component" value="Unassembled WGS sequence"/>
</dbReference>
<organism evidence="2 3">
    <name type="scientific">Elysia marginata</name>
    <dbReference type="NCBI Taxonomy" id="1093978"/>
    <lineage>
        <taxon>Eukaryota</taxon>
        <taxon>Metazoa</taxon>
        <taxon>Spiralia</taxon>
        <taxon>Lophotrochozoa</taxon>
        <taxon>Mollusca</taxon>
        <taxon>Gastropoda</taxon>
        <taxon>Heterobranchia</taxon>
        <taxon>Euthyneura</taxon>
        <taxon>Panpulmonata</taxon>
        <taxon>Sacoglossa</taxon>
        <taxon>Placobranchoidea</taxon>
        <taxon>Plakobranchidae</taxon>
        <taxon>Elysia</taxon>
    </lineage>
</organism>
<evidence type="ECO:0000313" key="2">
    <source>
        <dbReference type="EMBL" id="GFR63572.1"/>
    </source>
</evidence>
<dbReference type="InterPro" id="IPR021279">
    <property type="entry name" value="DUF2721"/>
</dbReference>
<dbReference type="Pfam" id="PF11026">
    <property type="entry name" value="DUF2721"/>
    <property type="match status" value="1"/>
</dbReference>
<dbReference type="AlphaFoldDB" id="A0AAV4ERV3"/>
<keyword evidence="3" id="KW-1185">Reference proteome</keyword>
<name>A0AAV4ERV3_9GAST</name>
<protein>
    <submittedName>
        <fullName evidence="2">Protein of uncharacterized function (DUF2721)</fullName>
    </submittedName>
</protein>
<sequence length="138" mass="15532">MYHPAQAITVELTLTTPALFFPAISLLFLAYTNKYLSLAALVRSLHQSFRENPQRKSLSGQIENLRVRMNYIKQMQQLGIISFILCVVDMFLLFLNMEAAAMVVFGLCLLFLLASLVVCALEIRISGAALDMQLRAME</sequence>
<reference evidence="2 3" key="1">
    <citation type="journal article" date="2021" name="Elife">
        <title>Chloroplast acquisition without the gene transfer in kleptoplastic sea slugs, Plakobranchus ocellatus.</title>
        <authorList>
            <person name="Maeda T."/>
            <person name="Takahashi S."/>
            <person name="Yoshida T."/>
            <person name="Shimamura S."/>
            <person name="Takaki Y."/>
            <person name="Nagai Y."/>
            <person name="Toyoda A."/>
            <person name="Suzuki Y."/>
            <person name="Arimoto A."/>
            <person name="Ishii H."/>
            <person name="Satoh N."/>
            <person name="Nishiyama T."/>
            <person name="Hasebe M."/>
            <person name="Maruyama T."/>
            <person name="Minagawa J."/>
            <person name="Obokata J."/>
            <person name="Shigenobu S."/>
        </authorList>
    </citation>
    <scope>NUCLEOTIDE SEQUENCE [LARGE SCALE GENOMIC DNA]</scope>
</reference>
<gene>
    <name evidence="2" type="ORF">ElyMa_005486500</name>
</gene>
<comment type="caution">
    <text evidence="2">The sequence shown here is derived from an EMBL/GenBank/DDBJ whole genome shotgun (WGS) entry which is preliminary data.</text>
</comment>
<feature type="transmembrane region" description="Helical" evidence="1">
    <location>
        <begin position="20"/>
        <end position="42"/>
    </location>
</feature>
<keyword evidence="1" id="KW-0812">Transmembrane</keyword>
<feature type="transmembrane region" description="Helical" evidence="1">
    <location>
        <begin position="101"/>
        <end position="123"/>
    </location>
</feature>
<keyword evidence="1" id="KW-1133">Transmembrane helix</keyword>
<proteinExistence type="predicted"/>
<accession>A0AAV4ERV3</accession>
<keyword evidence="1" id="KW-0472">Membrane</keyword>